<dbReference type="EMBL" id="JMQA01000029">
    <property type="protein sequence ID" value="KFN08397.1"/>
    <property type="molecule type" value="Genomic_DNA"/>
</dbReference>
<sequence length="220" mass="25980">MKVPQNKLRVIDVEDYWEKRYRDEGMIWGSEPSPTAYHALYIFRKQNVKTLLVPGSGYGRNTKAFSSIFQVDGIELSNDAIQIASNWDQNTNFIQGSILSDLEVSKKYDAIYCFDLLHLFLQQDRNKLVQNCLKQLNHPGLMYFTCFSDEDRNNRRGRQLEEGTYEYKANKYAHFFSDEDLRRHFVEFDIIETGSTIETLYYKDNQIKEYALRYIIVKTS</sequence>
<organism evidence="2 3">
    <name type="scientific">Paenibacillus macerans</name>
    <name type="common">Bacillus macerans</name>
    <dbReference type="NCBI Taxonomy" id="44252"/>
    <lineage>
        <taxon>Bacteria</taxon>
        <taxon>Bacillati</taxon>
        <taxon>Bacillota</taxon>
        <taxon>Bacilli</taxon>
        <taxon>Bacillales</taxon>
        <taxon>Paenibacillaceae</taxon>
        <taxon>Paenibacillus</taxon>
    </lineage>
</organism>
<reference evidence="2 3" key="1">
    <citation type="submission" date="2014-04" db="EMBL/GenBank/DDBJ databases">
        <authorList>
            <person name="Bishop-Lilly K.A."/>
            <person name="Broomall S.M."/>
            <person name="Chain P.S."/>
            <person name="Chertkov O."/>
            <person name="Coyne S.R."/>
            <person name="Daligault H.E."/>
            <person name="Davenport K.W."/>
            <person name="Erkkila T."/>
            <person name="Frey K.G."/>
            <person name="Gibbons H.S."/>
            <person name="Gu W."/>
            <person name="Jaissle J."/>
            <person name="Johnson S.L."/>
            <person name="Koroleva G.I."/>
            <person name="Ladner J.T."/>
            <person name="Lo C.-C."/>
            <person name="Minogue T.D."/>
            <person name="Munk C."/>
            <person name="Palacios G.F."/>
            <person name="Redden C.L."/>
            <person name="Rosenzweig C.N."/>
            <person name="Scholz M.B."/>
            <person name="Teshima H."/>
            <person name="Xu Y."/>
        </authorList>
    </citation>
    <scope>NUCLEOTIDE SEQUENCE [LARGE SCALE GENOMIC DNA]</scope>
    <source>
        <strain evidence="2 3">8244</strain>
    </source>
</reference>
<protein>
    <submittedName>
        <fullName evidence="2">Methyltransferase domain protein</fullName>
    </submittedName>
</protein>
<evidence type="ECO:0000259" key="1">
    <source>
        <dbReference type="Pfam" id="PF13649"/>
    </source>
</evidence>
<dbReference type="PATRIC" id="fig|44252.3.peg.3172"/>
<dbReference type="InterPro" id="IPR029063">
    <property type="entry name" value="SAM-dependent_MTases_sf"/>
</dbReference>
<gene>
    <name evidence="2" type="ORF">DJ90_1549</name>
</gene>
<keyword evidence="2" id="KW-0808">Transferase</keyword>
<evidence type="ECO:0000313" key="3">
    <source>
        <dbReference type="Proteomes" id="UP000029278"/>
    </source>
</evidence>
<proteinExistence type="predicted"/>
<dbReference type="SUPFAM" id="SSF53335">
    <property type="entry name" value="S-adenosyl-L-methionine-dependent methyltransferases"/>
    <property type="match status" value="1"/>
</dbReference>
<dbReference type="Proteomes" id="UP000029278">
    <property type="component" value="Unassembled WGS sequence"/>
</dbReference>
<feature type="domain" description="Methyltransferase" evidence="1">
    <location>
        <begin position="55"/>
        <end position="138"/>
    </location>
</feature>
<keyword evidence="3" id="KW-1185">Reference proteome</keyword>
<keyword evidence="2" id="KW-0489">Methyltransferase</keyword>
<dbReference type="Gene3D" id="3.40.50.150">
    <property type="entry name" value="Vaccinia Virus protein VP39"/>
    <property type="match status" value="1"/>
</dbReference>
<dbReference type="HOGENOM" id="CLU_082973_0_0_9"/>
<comment type="caution">
    <text evidence="2">The sequence shown here is derived from an EMBL/GenBank/DDBJ whole genome shotgun (WGS) entry which is preliminary data.</text>
</comment>
<dbReference type="STRING" id="44252.DJ90_1549"/>
<name>A0A090ZCL8_PAEMA</name>
<dbReference type="Pfam" id="PF13649">
    <property type="entry name" value="Methyltransf_25"/>
    <property type="match status" value="1"/>
</dbReference>
<dbReference type="AlphaFoldDB" id="A0A090ZCL8"/>
<accession>A0A090ZCL8</accession>
<dbReference type="GO" id="GO:0032259">
    <property type="term" value="P:methylation"/>
    <property type="evidence" value="ECO:0007669"/>
    <property type="project" value="UniProtKB-KW"/>
</dbReference>
<dbReference type="RefSeq" id="WP_306308133.1">
    <property type="nucleotide sequence ID" value="NZ_BGMM01000003.1"/>
</dbReference>
<dbReference type="GO" id="GO:0008168">
    <property type="term" value="F:methyltransferase activity"/>
    <property type="evidence" value="ECO:0007669"/>
    <property type="project" value="UniProtKB-KW"/>
</dbReference>
<dbReference type="InterPro" id="IPR041698">
    <property type="entry name" value="Methyltransf_25"/>
</dbReference>
<dbReference type="GeneID" id="77007463"/>
<evidence type="ECO:0000313" key="2">
    <source>
        <dbReference type="EMBL" id="KFN08397.1"/>
    </source>
</evidence>